<name>A0A0G0TM29_9BACT</name>
<dbReference type="SUPFAM" id="SSF143011">
    <property type="entry name" value="RelE-like"/>
    <property type="match status" value="1"/>
</dbReference>
<sequence>MYKIFFSTRAAKSLKKIPKYYQIKIKDKIEELSNNARLHGTIKLVDYPVAQFRHRVGNYRILFDIDEIEKIIEILDIRKRDEKTYR</sequence>
<dbReference type="STRING" id="1618408.UU23_C0004G0061"/>
<dbReference type="InterPro" id="IPR052747">
    <property type="entry name" value="TA_system_RelE_toxin"/>
</dbReference>
<keyword evidence="1" id="KW-1277">Toxin-antitoxin system</keyword>
<gene>
    <name evidence="2" type="ORF">UU23_C0004G0061</name>
</gene>
<reference evidence="2 3" key="1">
    <citation type="journal article" date="2015" name="Nature">
        <title>rRNA introns, odd ribosomes, and small enigmatic genomes across a large radiation of phyla.</title>
        <authorList>
            <person name="Brown C.T."/>
            <person name="Hug L.A."/>
            <person name="Thomas B.C."/>
            <person name="Sharon I."/>
            <person name="Castelle C.J."/>
            <person name="Singh A."/>
            <person name="Wilkins M.J."/>
            <person name="Williams K.H."/>
            <person name="Banfield J.F."/>
        </authorList>
    </citation>
    <scope>NUCLEOTIDE SEQUENCE [LARGE SCALE GENOMIC DNA]</scope>
</reference>
<dbReference type="AlphaFoldDB" id="A0A0G0TM29"/>
<organism evidence="2 3">
    <name type="scientific">Candidatus Curtissbacteria bacterium GW2011_GWA1_40_9</name>
    <dbReference type="NCBI Taxonomy" id="1618408"/>
    <lineage>
        <taxon>Bacteria</taxon>
        <taxon>Candidatus Curtissiibacteriota</taxon>
    </lineage>
</organism>
<evidence type="ECO:0000313" key="3">
    <source>
        <dbReference type="Proteomes" id="UP000034292"/>
    </source>
</evidence>
<dbReference type="Pfam" id="PF05016">
    <property type="entry name" value="ParE_toxin"/>
    <property type="match status" value="1"/>
</dbReference>
<dbReference type="Proteomes" id="UP000034292">
    <property type="component" value="Unassembled WGS sequence"/>
</dbReference>
<dbReference type="Gene3D" id="3.30.2310.20">
    <property type="entry name" value="RelE-like"/>
    <property type="match status" value="1"/>
</dbReference>
<accession>A0A0G0TM29</accession>
<dbReference type="InterPro" id="IPR035093">
    <property type="entry name" value="RelE/ParE_toxin_dom_sf"/>
</dbReference>
<evidence type="ECO:0000313" key="2">
    <source>
        <dbReference type="EMBL" id="KKR78079.1"/>
    </source>
</evidence>
<dbReference type="EMBL" id="LBZV01000004">
    <property type="protein sequence ID" value="KKR78079.1"/>
    <property type="molecule type" value="Genomic_DNA"/>
</dbReference>
<evidence type="ECO:0000256" key="1">
    <source>
        <dbReference type="ARBA" id="ARBA00022649"/>
    </source>
</evidence>
<dbReference type="InterPro" id="IPR007712">
    <property type="entry name" value="RelE/ParE_toxin"/>
</dbReference>
<dbReference type="PANTHER" id="PTHR38813">
    <property type="match status" value="1"/>
</dbReference>
<dbReference type="PANTHER" id="PTHR38813:SF1">
    <property type="entry name" value="TOXIN RELE1-RELATED"/>
    <property type="match status" value="1"/>
</dbReference>
<comment type="caution">
    <text evidence="2">The sequence shown here is derived from an EMBL/GenBank/DDBJ whole genome shotgun (WGS) entry which is preliminary data.</text>
</comment>
<protein>
    <submittedName>
        <fullName evidence="2">Phage protein</fullName>
    </submittedName>
</protein>
<proteinExistence type="predicted"/>